<dbReference type="PRINTS" id="PR01657">
    <property type="entry name" value="MCMFAMILY"/>
</dbReference>
<proteinExistence type="inferred from homology"/>
<dbReference type="InterPro" id="IPR027417">
    <property type="entry name" value="P-loop_NTPase"/>
</dbReference>
<dbReference type="Pfam" id="PF00493">
    <property type="entry name" value="MCM"/>
    <property type="match status" value="1"/>
</dbReference>
<keyword evidence="8" id="KW-1185">Reference proteome</keyword>
<evidence type="ECO:0000313" key="8">
    <source>
        <dbReference type="Proteomes" id="UP000265515"/>
    </source>
</evidence>
<organism evidence="7 8">
    <name type="scientific">Chara braunii</name>
    <name type="common">Braun's stonewort</name>
    <dbReference type="NCBI Taxonomy" id="69332"/>
    <lineage>
        <taxon>Eukaryota</taxon>
        <taxon>Viridiplantae</taxon>
        <taxon>Streptophyta</taxon>
        <taxon>Charophyceae</taxon>
        <taxon>Charales</taxon>
        <taxon>Characeae</taxon>
        <taxon>Chara</taxon>
    </lineage>
</organism>
<dbReference type="GO" id="GO:0017116">
    <property type="term" value="F:single-stranded DNA helicase activity"/>
    <property type="evidence" value="ECO:0007669"/>
    <property type="project" value="TreeGrafter"/>
</dbReference>
<keyword evidence="2 5" id="KW-0547">Nucleotide-binding</keyword>
<evidence type="ECO:0000256" key="5">
    <source>
        <dbReference type="RuleBase" id="RU004070"/>
    </source>
</evidence>
<evidence type="ECO:0000256" key="3">
    <source>
        <dbReference type="ARBA" id="ARBA00022840"/>
    </source>
</evidence>
<reference evidence="7 8" key="1">
    <citation type="journal article" date="2018" name="Cell">
        <title>The Chara Genome: Secondary Complexity and Implications for Plant Terrestrialization.</title>
        <authorList>
            <person name="Nishiyama T."/>
            <person name="Sakayama H."/>
            <person name="Vries J.D."/>
            <person name="Buschmann H."/>
            <person name="Saint-Marcoux D."/>
            <person name="Ullrich K.K."/>
            <person name="Haas F.B."/>
            <person name="Vanderstraeten L."/>
            <person name="Becker D."/>
            <person name="Lang D."/>
            <person name="Vosolsobe S."/>
            <person name="Rombauts S."/>
            <person name="Wilhelmsson P.K.I."/>
            <person name="Janitza P."/>
            <person name="Kern R."/>
            <person name="Heyl A."/>
            <person name="Rumpler F."/>
            <person name="Villalobos L.I.A.C."/>
            <person name="Clay J.M."/>
            <person name="Skokan R."/>
            <person name="Toyoda A."/>
            <person name="Suzuki Y."/>
            <person name="Kagoshima H."/>
            <person name="Schijlen E."/>
            <person name="Tajeshwar N."/>
            <person name="Catarino B."/>
            <person name="Hetherington A.J."/>
            <person name="Saltykova A."/>
            <person name="Bonnot C."/>
            <person name="Breuninger H."/>
            <person name="Symeonidi A."/>
            <person name="Radhakrishnan G.V."/>
            <person name="Van Nieuwerburgh F."/>
            <person name="Deforce D."/>
            <person name="Chang C."/>
            <person name="Karol K.G."/>
            <person name="Hedrich R."/>
            <person name="Ulvskov P."/>
            <person name="Glockner G."/>
            <person name="Delwiche C.F."/>
            <person name="Petrasek J."/>
            <person name="Van de Peer Y."/>
            <person name="Friml J."/>
            <person name="Beilby M."/>
            <person name="Dolan L."/>
            <person name="Kohara Y."/>
            <person name="Sugano S."/>
            <person name="Fujiyama A."/>
            <person name="Delaux P.-M."/>
            <person name="Quint M."/>
            <person name="TheiBen G."/>
            <person name="Hagemann M."/>
            <person name="Harholt J."/>
            <person name="Dunand C."/>
            <person name="Zachgo S."/>
            <person name="Langdale J."/>
            <person name="Maumus F."/>
            <person name="Straeten D.V.D."/>
            <person name="Gould S.B."/>
            <person name="Rensing S.A."/>
        </authorList>
    </citation>
    <scope>NUCLEOTIDE SEQUENCE [LARGE SCALE GENOMIC DNA]</scope>
    <source>
        <strain evidence="7 8">S276</strain>
    </source>
</reference>
<dbReference type="Gramene" id="GBG76109">
    <property type="protein sequence ID" value="GBG76109"/>
    <property type="gene ID" value="CBR_g21769"/>
</dbReference>
<keyword evidence="3 5" id="KW-0067">ATP-binding</keyword>
<dbReference type="Proteomes" id="UP000265515">
    <property type="component" value="Unassembled WGS sequence"/>
</dbReference>
<dbReference type="GO" id="GO:0005524">
    <property type="term" value="F:ATP binding"/>
    <property type="evidence" value="ECO:0007669"/>
    <property type="project" value="UniProtKB-KW"/>
</dbReference>
<dbReference type="GO" id="GO:0005634">
    <property type="term" value="C:nucleus"/>
    <property type="evidence" value="ECO:0007669"/>
    <property type="project" value="TreeGrafter"/>
</dbReference>
<dbReference type="InterPro" id="IPR031327">
    <property type="entry name" value="MCM"/>
</dbReference>
<dbReference type="EMBL" id="BFEA01000237">
    <property type="protein sequence ID" value="GBG76109.1"/>
    <property type="molecule type" value="Genomic_DNA"/>
</dbReference>
<sequence length="273" mass="30881">MRSTPVHMALLEAMEQQSVSVAKAGLVATLSARTAVLAAANPIGGHYNRARTVNENLKMSSALLSRFDLTFILLDSRDELMDRRLSEHVFALHGRRSFPSSTRSKSYVQPKRPHHLDAEMAIDYASSIAKRLRLEPLGNSNFEPAPPRLLQKYIAYARQYVFPRMSEEACQVIQNFYLRLRERRQSGDSTPITLRQLESLVRLAEARARIELREVVTKQDAVDVVEIMKESLLDKYVDEQGCVEVGRSGGMSKQKEAKRSFVTEASRLPNVSY</sequence>
<comment type="similarity">
    <text evidence="5">Belongs to the MCM family.</text>
</comment>
<evidence type="ECO:0000259" key="6">
    <source>
        <dbReference type="PROSITE" id="PS50051"/>
    </source>
</evidence>
<dbReference type="InterPro" id="IPR041562">
    <property type="entry name" value="MCM_lid"/>
</dbReference>
<dbReference type="SMART" id="SM00350">
    <property type="entry name" value="MCM"/>
    <property type="match status" value="1"/>
</dbReference>
<dbReference type="GO" id="GO:0003697">
    <property type="term" value="F:single-stranded DNA binding"/>
    <property type="evidence" value="ECO:0007669"/>
    <property type="project" value="TreeGrafter"/>
</dbReference>
<evidence type="ECO:0000256" key="1">
    <source>
        <dbReference type="ARBA" id="ARBA00012551"/>
    </source>
</evidence>
<dbReference type="EC" id="3.6.4.12" evidence="1"/>
<dbReference type="InterPro" id="IPR001208">
    <property type="entry name" value="MCM_dom"/>
</dbReference>
<gene>
    <name evidence="7" type="ORF">CBR_g21769</name>
</gene>
<dbReference type="GO" id="GO:0042555">
    <property type="term" value="C:MCM complex"/>
    <property type="evidence" value="ECO:0007669"/>
    <property type="project" value="TreeGrafter"/>
</dbReference>
<keyword evidence="4 5" id="KW-0238">DNA-binding</keyword>
<evidence type="ECO:0000313" key="7">
    <source>
        <dbReference type="EMBL" id="GBG76109.1"/>
    </source>
</evidence>
<dbReference type="PROSITE" id="PS50051">
    <property type="entry name" value="MCM_2"/>
    <property type="match status" value="1"/>
</dbReference>
<dbReference type="AlphaFoldDB" id="A0A388L1D9"/>
<evidence type="ECO:0000256" key="2">
    <source>
        <dbReference type="ARBA" id="ARBA00022741"/>
    </source>
</evidence>
<dbReference type="Pfam" id="PF17855">
    <property type="entry name" value="MCM_lid"/>
    <property type="match status" value="1"/>
</dbReference>
<accession>A0A388L1D9</accession>
<dbReference type="Gene3D" id="3.40.50.300">
    <property type="entry name" value="P-loop containing nucleotide triphosphate hydrolases"/>
    <property type="match status" value="1"/>
</dbReference>
<name>A0A388L1D9_CHABU</name>
<evidence type="ECO:0000256" key="4">
    <source>
        <dbReference type="ARBA" id="ARBA00023125"/>
    </source>
</evidence>
<feature type="domain" description="MCM C-terminal AAA(+) ATPase" evidence="6">
    <location>
        <begin position="9"/>
        <end position="89"/>
    </location>
</feature>
<dbReference type="PANTHER" id="PTHR11630:SF47">
    <property type="entry name" value="DNA HELICASE MCM8"/>
    <property type="match status" value="1"/>
</dbReference>
<comment type="caution">
    <text evidence="7">The sequence shown here is derived from an EMBL/GenBank/DDBJ whole genome shotgun (WGS) entry which is preliminary data.</text>
</comment>
<protein>
    <recommendedName>
        <fullName evidence="1">DNA helicase</fullName>
        <ecNumber evidence="1">3.6.4.12</ecNumber>
    </recommendedName>
</protein>
<dbReference type="OMA" id="RENCTPM"/>
<dbReference type="PANTHER" id="PTHR11630">
    <property type="entry name" value="DNA REPLICATION LICENSING FACTOR MCM FAMILY MEMBER"/>
    <property type="match status" value="1"/>
</dbReference>
<dbReference type="SUPFAM" id="SSF52540">
    <property type="entry name" value="P-loop containing nucleoside triphosphate hydrolases"/>
    <property type="match status" value="1"/>
</dbReference>
<dbReference type="OrthoDB" id="422555at2759"/>